<dbReference type="RefSeq" id="WP_157522324.1">
    <property type="nucleotide sequence ID" value="NZ_CP066775.1"/>
</dbReference>
<gene>
    <name evidence="1" type="ORF">GO620_002595</name>
</gene>
<name>A0A6I4HUP1_9SPHI</name>
<dbReference type="Proteomes" id="UP000429232">
    <property type="component" value="Chromosome"/>
</dbReference>
<keyword evidence="2" id="KW-1185">Reference proteome</keyword>
<evidence type="ECO:0000313" key="1">
    <source>
        <dbReference type="EMBL" id="QQL50364.1"/>
    </source>
</evidence>
<dbReference type="KEGG" id="mgik:GO620_002595"/>
<reference evidence="1 2" key="1">
    <citation type="submission" date="2020-12" db="EMBL/GenBank/DDBJ databases">
        <title>HMF7856_wgs.fasta genome submission.</title>
        <authorList>
            <person name="Kang H."/>
            <person name="Kim H."/>
            <person name="Joh K."/>
        </authorList>
    </citation>
    <scope>NUCLEOTIDE SEQUENCE [LARGE SCALE GENOMIC DNA]</scope>
    <source>
        <strain evidence="1 2">HMF7856</strain>
    </source>
</reference>
<organism evidence="1 2">
    <name type="scientific">Mucilaginibacter ginkgonis</name>
    <dbReference type="NCBI Taxonomy" id="2682091"/>
    <lineage>
        <taxon>Bacteria</taxon>
        <taxon>Pseudomonadati</taxon>
        <taxon>Bacteroidota</taxon>
        <taxon>Sphingobacteriia</taxon>
        <taxon>Sphingobacteriales</taxon>
        <taxon>Sphingobacteriaceae</taxon>
        <taxon>Mucilaginibacter</taxon>
    </lineage>
</organism>
<evidence type="ECO:0008006" key="3">
    <source>
        <dbReference type="Google" id="ProtNLM"/>
    </source>
</evidence>
<accession>A0A6I4HUP1</accession>
<dbReference type="EMBL" id="CP066775">
    <property type="protein sequence ID" value="QQL50364.1"/>
    <property type="molecule type" value="Genomic_DNA"/>
</dbReference>
<sequence>MKKALFITASLVLAITASSFAQTKIESKDAGKHLNETVMVCDKIVGGKFFSNSQTTLLDVTSAHPNETMTVVIKGDDRKKFSEAPETYFLNKKVCITGKLIDYKGKPEIIITEASQLVIDKN</sequence>
<proteinExistence type="predicted"/>
<dbReference type="AlphaFoldDB" id="A0A6I4HUP1"/>
<evidence type="ECO:0000313" key="2">
    <source>
        <dbReference type="Proteomes" id="UP000429232"/>
    </source>
</evidence>
<protein>
    <recommendedName>
        <fullName evidence="3">Micrococcal nuclease</fullName>
    </recommendedName>
</protein>